<reference evidence="1" key="1">
    <citation type="journal article" date="2018" name="Genome Biol.">
        <title>SKESA: strategic k-mer extension for scrupulous assemblies.</title>
        <authorList>
            <person name="Souvorov A."/>
            <person name="Agarwala R."/>
            <person name="Lipman D.J."/>
        </authorList>
    </citation>
    <scope>NUCLEOTIDE SEQUENCE</scope>
    <source>
        <strain evidence="1">Morganella morganii ARLG-3209</strain>
    </source>
</reference>
<proteinExistence type="predicted"/>
<gene>
    <name evidence="1" type="ORF">I8608_000211</name>
</gene>
<comment type="caution">
    <text evidence="1">The sequence shown here is derived from an EMBL/GenBank/DDBJ whole genome shotgun (WGS) entry which is preliminary data.</text>
</comment>
<dbReference type="RefSeq" id="WP_349466154.1">
    <property type="nucleotide sequence ID" value="NZ_JBEEWI010000002.1"/>
</dbReference>
<sequence>MSLFSFWQPEMLAERYQHRDDVMVLQELRGLYGDDFYFDFPPGPYFGPLKTAKVVLCYANPGADKPSKDTISQHHNRHLLFRQLQGDQSYPHKLPGWDRWFTSRANSLFGGDIDTATKNTAVLNLLPYASEDMSKAEKIANCLPSAWAAQRYLRETLIPKAQRGEILLMMCRSAHLWGLMSSRGSDSILINRVRSGFSAEIKSQAQKWIAEHIQPG</sequence>
<evidence type="ECO:0000313" key="2">
    <source>
        <dbReference type="Proteomes" id="UP000865968"/>
    </source>
</evidence>
<dbReference type="AlphaFoldDB" id="A0AAN5RYB8"/>
<reference evidence="1" key="2">
    <citation type="submission" date="2020-10" db="EMBL/GenBank/DDBJ databases">
        <authorList>
            <consortium name="NCBI Pathogen Detection Project"/>
        </authorList>
    </citation>
    <scope>NUCLEOTIDE SEQUENCE</scope>
    <source>
        <strain evidence="1">Morganella morganii ARLG-3209</strain>
    </source>
</reference>
<dbReference type="Proteomes" id="UP000865968">
    <property type="component" value="Unassembled WGS sequence"/>
</dbReference>
<accession>A0AAN5RYB8</accession>
<name>A0AAN5RYB8_MORMO</name>
<evidence type="ECO:0000313" key="1">
    <source>
        <dbReference type="EMBL" id="HAT3807428.1"/>
    </source>
</evidence>
<dbReference type="EMBL" id="DACSWI010000001">
    <property type="protein sequence ID" value="HAT3807428.1"/>
    <property type="molecule type" value="Genomic_DNA"/>
</dbReference>
<organism evidence="1 2">
    <name type="scientific">Morganella morganii</name>
    <name type="common">Proteus morganii</name>
    <dbReference type="NCBI Taxonomy" id="582"/>
    <lineage>
        <taxon>Bacteria</taxon>
        <taxon>Pseudomonadati</taxon>
        <taxon>Pseudomonadota</taxon>
        <taxon>Gammaproteobacteria</taxon>
        <taxon>Enterobacterales</taxon>
        <taxon>Morganellaceae</taxon>
        <taxon>Morganella</taxon>
    </lineage>
</organism>
<protein>
    <submittedName>
        <fullName evidence="1">Uncharacterized protein</fullName>
    </submittedName>
</protein>